<evidence type="ECO:0000259" key="7">
    <source>
        <dbReference type="Pfam" id="PF22578"/>
    </source>
</evidence>
<dbReference type="Pfam" id="PF22578">
    <property type="entry name" value="GGR_cat"/>
    <property type="match status" value="1"/>
</dbReference>
<sequence>MNIDHLNKEYDIIVVGAGPSGSMAARFAAEKGVSVLMLEKDRDVGYPVRCGEAVSKAGIEEFISPDEKFIAATIDKFCMVAPDGTEVTLPLDEVGYILERRIFDYELAKQAANAGAEILTRAYVNGLLFENDKVCGVKLEYRGKQEEIKSKIVIAADGVESRVGRWAGIKTYIDFRDMESCVQITASNINVDQDTCYFYFGKDVAPQGYFWIFPKGNSSANIGLGVSGTIGKNKSAQSFLNDFMRKHYPNKPILTQIAGGVPSVVTLDKISAPGIIIVGDAARQVNPLSGGGIVSGMIGGKIGGGIAADAVRLNDLDHILSYDKAWYDRLGKRHEIFDKIKNAIYGFSDEKLNNIAHSFTKITLEKRTLGKLFRTALINNPSILIDVAKVFVV</sequence>
<dbReference type="PRINTS" id="PR00420">
    <property type="entry name" value="RNGMNOXGNASE"/>
</dbReference>
<keyword evidence="1" id="KW-0444">Lipid biosynthesis</keyword>
<evidence type="ECO:0000256" key="1">
    <source>
        <dbReference type="ARBA" id="ARBA00022516"/>
    </source>
</evidence>
<dbReference type="InterPro" id="IPR054715">
    <property type="entry name" value="GGR_cat"/>
</dbReference>
<evidence type="ECO:0000256" key="2">
    <source>
        <dbReference type="ARBA" id="ARBA00022630"/>
    </source>
</evidence>
<evidence type="ECO:0000256" key="4">
    <source>
        <dbReference type="ARBA" id="ARBA00023098"/>
    </source>
</evidence>
<proteinExistence type="predicted"/>
<dbReference type="NCBIfam" id="TIGR02032">
    <property type="entry name" value="GG-red-SF"/>
    <property type="match status" value="1"/>
</dbReference>
<dbReference type="Gene3D" id="3.30.9.10">
    <property type="entry name" value="D-Amino Acid Oxidase, subunit A, domain 2"/>
    <property type="match status" value="1"/>
</dbReference>
<keyword evidence="3" id="KW-0560">Oxidoreductase</keyword>
<keyword evidence="6" id="KW-1208">Phospholipid metabolism</keyword>
<protein>
    <submittedName>
        <fullName evidence="8">Digeranylgeranylglycerophospholipid reductase</fullName>
    </submittedName>
</protein>
<dbReference type="Gene3D" id="3.50.50.60">
    <property type="entry name" value="FAD/NAD(P)-binding domain"/>
    <property type="match status" value="1"/>
</dbReference>
<dbReference type="GO" id="GO:0008654">
    <property type="term" value="P:phospholipid biosynthetic process"/>
    <property type="evidence" value="ECO:0007669"/>
    <property type="project" value="UniProtKB-KW"/>
</dbReference>
<organism evidence="8">
    <name type="scientific">hydrothermal vent metagenome</name>
    <dbReference type="NCBI Taxonomy" id="652676"/>
    <lineage>
        <taxon>unclassified sequences</taxon>
        <taxon>metagenomes</taxon>
        <taxon>ecological metagenomes</taxon>
    </lineage>
</organism>
<dbReference type="Pfam" id="PF13450">
    <property type="entry name" value="NAD_binding_8"/>
    <property type="match status" value="1"/>
</dbReference>
<dbReference type="GO" id="GO:0016628">
    <property type="term" value="F:oxidoreductase activity, acting on the CH-CH group of donors, NAD or NADP as acceptor"/>
    <property type="evidence" value="ECO:0007669"/>
    <property type="project" value="InterPro"/>
</dbReference>
<feature type="domain" description="Digeranylgeranylglycerophospholipid reductase catalytic" evidence="7">
    <location>
        <begin position="177"/>
        <end position="261"/>
    </location>
</feature>
<dbReference type="PANTHER" id="PTHR42685">
    <property type="entry name" value="GERANYLGERANYL DIPHOSPHATE REDUCTASE"/>
    <property type="match status" value="1"/>
</dbReference>
<gene>
    <name evidence="8" type="ORF">MNBD_IGNAVI01-1835</name>
</gene>
<evidence type="ECO:0000313" key="8">
    <source>
        <dbReference type="EMBL" id="VAX26732.1"/>
    </source>
</evidence>
<evidence type="ECO:0000256" key="5">
    <source>
        <dbReference type="ARBA" id="ARBA00023209"/>
    </source>
</evidence>
<dbReference type="SUPFAM" id="SSF51905">
    <property type="entry name" value="FAD/NAD(P)-binding domain"/>
    <property type="match status" value="1"/>
</dbReference>
<dbReference type="PANTHER" id="PTHR42685:SF18">
    <property type="entry name" value="DIGERANYLGERANYLGLYCEROPHOSPHOLIPID REDUCTASE"/>
    <property type="match status" value="1"/>
</dbReference>
<accession>A0A3B1CEU4</accession>
<dbReference type="InterPro" id="IPR036188">
    <property type="entry name" value="FAD/NAD-bd_sf"/>
</dbReference>
<dbReference type="AlphaFoldDB" id="A0A3B1CEU4"/>
<dbReference type="InterPro" id="IPR050407">
    <property type="entry name" value="Geranylgeranyl_reductase"/>
</dbReference>
<keyword evidence="4" id="KW-0443">Lipid metabolism</keyword>
<keyword evidence="5" id="KW-0594">Phospholipid biosynthesis</keyword>
<evidence type="ECO:0000256" key="3">
    <source>
        <dbReference type="ARBA" id="ARBA00023002"/>
    </source>
</evidence>
<reference evidence="8" key="1">
    <citation type="submission" date="2018-06" db="EMBL/GenBank/DDBJ databases">
        <authorList>
            <person name="Zhirakovskaya E."/>
        </authorList>
    </citation>
    <scope>NUCLEOTIDE SEQUENCE</scope>
</reference>
<dbReference type="InterPro" id="IPR011777">
    <property type="entry name" value="Geranylgeranyl_Rdtase_fam"/>
</dbReference>
<evidence type="ECO:0000256" key="6">
    <source>
        <dbReference type="ARBA" id="ARBA00023264"/>
    </source>
</evidence>
<name>A0A3B1CEU4_9ZZZZ</name>
<keyword evidence="2" id="KW-0285">Flavoprotein</keyword>
<dbReference type="EMBL" id="UOGD01000354">
    <property type="protein sequence ID" value="VAX26732.1"/>
    <property type="molecule type" value="Genomic_DNA"/>
</dbReference>